<reference evidence="1 2" key="1">
    <citation type="submission" date="2016-08" db="EMBL/GenBank/DDBJ databases">
        <authorList>
            <person name="Seilhamer J.J."/>
        </authorList>
    </citation>
    <scope>NUCLEOTIDE SEQUENCE [LARGE SCALE GENOMIC DNA]</scope>
    <source>
        <strain evidence="1 2">DX4</strain>
    </source>
</reference>
<evidence type="ECO:0000313" key="2">
    <source>
        <dbReference type="Proteomes" id="UP000094313"/>
    </source>
</evidence>
<protein>
    <recommendedName>
        <fullName evidence="3">HTH deoR-type domain-containing protein</fullName>
    </recommendedName>
</protein>
<name>A0A1D7QFB0_9SPHI</name>
<gene>
    <name evidence="1" type="ORF">BFS30_09540</name>
</gene>
<dbReference type="KEGG" id="psty:BFS30_09540"/>
<dbReference type="Gene3D" id="1.10.10.10">
    <property type="entry name" value="Winged helix-like DNA-binding domain superfamily/Winged helix DNA-binding domain"/>
    <property type="match status" value="1"/>
</dbReference>
<sequence length="92" mass="10451">MENKNTGQTIGKVLRKAKFWESPQLLSINERQRLMLNKLLEGFEGKLTSSKWAKIAKCLQDTATRDIQNLVKRGLMLKEKGGGRSTSYVLNI</sequence>
<evidence type="ECO:0008006" key="3">
    <source>
        <dbReference type="Google" id="ProtNLM"/>
    </source>
</evidence>
<accession>A0A1D7QFB0</accession>
<evidence type="ECO:0000313" key="1">
    <source>
        <dbReference type="EMBL" id="AOM77386.1"/>
    </source>
</evidence>
<organism evidence="1 2">
    <name type="scientific">Pedobacter steynii</name>
    <dbReference type="NCBI Taxonomy" id="430522"/>
    <lineage>
        <taxon>Bacteria</taxon>
        <taxon>Pseudomonadati</taxon>
        <taxon>Bacteroidota</taxon>
        <taxon>Sphingobacteriia</taxon>
        <taxon>Sphingobacteriales</taxon>
        <taxon>Sphingobacteriaceae</taxon>
        <taxon>Pedobacter</taxon>
    </lineage>
</organism>
<dbReference type="InterPro" id="IPR036388">
    <property type="entry name" value="WH-like_DNA-bd_sf"/>
</dbReference>
<proteinExistence type="predicted"/>
<dbReference type="Proteomes" id="UP000094313">
    <property type="component" value="Chromosome"/>
</dbReference>
<dbReference type="AlphaFoldDB" id="A0A1D7QFB0"/>
<dbReference type="EMBL" id="CP017141">
    <property type="protein sequence ID" value="AOM77386.1"/>
    <property type="molecule type" value="Genomic_DNA"/>
</dbReference>
<keyword evidence="2" id="KW-1185">Reference proteome</keyword>